<dbReference type="PANTHER" id="PTHR38340:SF1">
    <property type="entry name" value="S-LAYER PROTEIN"/>
    <property type="match status" value="1"/>
</dbReference>
<dbReference type="Pfam" id="PF00353">
    <property type="entry name" value="HemolysinCabind"/>
    <property type="match status" value="2"/>
</dbReference>
<evidence type="ECO:0000313" key="4">
    <source>
        <dbReference type="EMBL" id="MDO6967091.1"/>
    </source>
</evidence>
<accession>A0ABT8YTM4</accession>
<dbReference type="InterPro" id="IPR018511">
    <property type="entry name" value="Hemolysin-typ_Ca-bd_CS"/>
</dbReference>
<dbReference type="InterPro" id="IPR011049">
    <property type="entry name" value="Serralysin-like_metalloprot_C"/>
</dbReference>
<evidence type="ECO:0000256" key="1">
    <source>
        <dbReference type="ARBA" id="ARBA00004613"/>
    </source>
</evidence>
<dbReference type="InterPro" id="IPR040853">
    <property type="entry name" value="RapA2_cadherin-like"/>
</dbReference>
<evidence type="ECO:0000256" key="2">
    <source>
        <dbReference type="ARBA" id="ARBA00022525"/>
    </source>
</evidence>
<dbReference type="Gene3D" id="2.150.10.10">
    <property type="entry name" value="Serralysin-like metalloprotease, C-terminal"/>
    <property type="match status" value="2"/>
</dbReference>
<name>A0ABT8YTM4_9HYPH</name>
<reference evidence="4" key="1">
    <citation type="journal article" date="2015" name="Int. J. Syst. Evol. Microbiol.">
        <title>Rhizobium alvei sp. nov., isolated from a freshwater river.</title>
        <authorList>
            <person name="Sheu S.Y."/>
            <person name="Huang H.W."/>
            <person name="Young C.C."/>
            <person name="Chen W.M."/>
        </authorList>
    </citation>
    <scope>NUCLEOTIDE SEQUENCE</scope>
    <source>
        <strain evidence="4">TNR-22</strain>
    </source>
</reference>
<dbReference type="PANTHER" id="PTHR38340">
    <property type="entry name" value="S-LAYER PROTEIN"/>
    <property type="match status" value="1"/>
</dbReference>
<feature type="domain" description="RapA2 cadherin-like" evidence="3">
    <location>
        <begin position="582"/>
        <end position="636"/>
    </location>
</feature>
<dbReference type="EMBL" id="JAUOZU010000028">
    <property type="protein sequence ID" value="MDO6967091.1"/>
    <property type="molecule type" value="Genomic_DNA"/>
</dbReference>
<sequence length="832" mass="85537">MTRSAGEGPGQFHPKSATIMTSYFTSPATTSSSADVSAYDSDSTFSDYQISGSWSIRVYNWWSYGTQEWYLAIENDYSSGSVISGTGDPEVSGMNIVSFSIMGTPYSAVTYLDGGTAHVNIYSLGTFIQPVSSYTISDVASIDTVYYDRDGNLVIATTSSDNEVAYTTISSDFDSGEVPVMIDDLTATSAANAVLLLDPASLGTDADGDSLSISAFSADRSDIMMVLDTNGNLMAVYTGVLAEGETQTVNISYSLTDGINTTSGGSIAVNFTGGDSSELELTYSQFRAFYDANYSEADLNGAFDTVVVADTAETIDAGIDSWASSFGFLGVTELKVTDGGSIGFSFNDALLLATDGVTISGASAVSVELPAVDVASILYLDSQQNATLTALFAYYGGMGITSLDLTDDSAIGLSVNALKALANQGITIDTAATVSVSDTSAAIESMTKADMLGLASVGVTMIDTTDGKLVVSAAFATRLSAAGLFFDTAEDITVTGSVASVQYLLRSNNDDISALNIDRIEIEDLASNLRFLSVAEIAVLGDAGVTGIDLLDDAVTLAASQISAFSAAGIDFAADDVITEKAVPVAVADSATVDQHKTATVSVLANDTAADGYTLSVESATVTSSNGTATLNAQGALVVAYTGADIDRGQTAAVVVSYTIEDGYDSATGTLTVTFNGVNEDGDILRGTSGSDTLRGTGIKDVILGLAGNDFLYGNGGDDRLEGGAGKDVLSGGAGADILMGGAGNDQLTGGAGKDTFLFGKTSGHDTVTDFAHGTDRIDLGAVAAITDFKDLKANHFVDHGSSIEIVWGNHSVLLTGISDISKLSGSDFLFG</sequence>
<keyword evidence="2" id="KW-0964">Secreted</keyword>
<dbReference type="PRINTS" id="PR00313">
    <property type="entry name" value="CABNDNGRPT"/>
</dbReference>
<dbReference type="SUPFAM" id="SSF51120">
    <property type="entry name" value="beta-Roll"/>
    <property type="match status" value="1"/>
</dbReference>
<evidence type="ECO:0000259" key="3">
    <source>
        <dbReference type="Pfam" id="PF17803"/>
    </source>
</evidence>
<comment type="subcellular location">
    <subcellularLocation>
        <location evidence="1">Secreted</location>
    </subcellularLocation>
</comment>
<reference evidence="4" key="2">
    <citation type="submission" date="2023-07" db="EMBL/GenBank/DDBJ databases">
        <authorList>
            <person name="Shen H."/>
        </authorList>
    </citation>
    <scope>NUCLEOTIDE SEQUENCE</scope>
    <source>
        <strain evidence="4">TNR-22</strain>
    </source>
</reference>
<dbReference type="Proteomes" id="UP001174932">
    <property type="component" value="Unassembled WGS sequence"/>
</dbReference>
<dbReference type="RefSeq" id="WP_304379021.1">
    <property type="nucleotide sequence ID" value="NZ_JAUOZU010000028.1"/>
</dbReference>
<dbReference type="InterPro" id="IPR001343">
    <property type="entry name" value="Hemolysn_Ca-bd"/>
</dbReference>
<proteinExistence type="predicted"/>
<keyword evidence="5" id="KW-1185">Reference proteome</keyword>
<dbReference type="Pfam" id="PF17803">
    <property type="entry name" value="Cadherin_4"/>
    <property type="match status" value="1"/>
</dbReference>
<organism evidence="4 5">
    <name type="scientific">Rhizobium alvei</name>
    <dbReference type="NCBI Taxonomy" id="1132659"/>
    <lineage>
        <taxon>Bacteria</taxon>
        <taxon>Pseudomonadati</taxon>
        <taxon>Pseudomonadota</taxon>
        <taxon>Alphaproteobacteria</taxon>
        <taxon>Hyphomicrobiales</taxon>
        <taxon>Rhizobiaceae</taxon>
        <taxon>Rhizobium/Agrobacterium group</taxon>
        <taxon>Rhizobium</taxon>
    </lineage>
</organism>
<comment type="caution">
    <text evidence="4">The sequence shown here is derived from an EMBL/GenBank/DDBJ whole genome shotgun (WGS) entry which is preliminary data.</text>
</comment>
<dbReference type="InterPro" id="IPR050557">
    <property type="entry name" value="RTX_toxin/Mannuronan_C5-epim"/>
</dbReference>
<evidence type="ECO:0000313" key="5">
    <source>
        <dbReference type="Proteomes" id="UP001174932"/>
    </source>
</evidence>
<dbReference type="PROSITE" id="PS00330">
    <property type="entry name" value="HEMOLYSIN_CALCIUM"/>
    <property type="match status" value="3"/>
</dbReference>
<protein>
    <submittedName>
        <fullName evidence="4">Ig-like domain-containing protein</fullName>
    </submittedName>
</protein>
<gene>
    <name evidence="4" type="ORF">Q4481_24310</name>
</gene>